<dbReference type="PANTHER" id="PTHR21112">
    <property type="entry name" value="CHEMOSENSORY PROTEIN A 29A-RELATED"/>
    <property type="match status" value="1"/>
</dbReference>
<dbReference type="EMBL" id="HBUE01290360">
    <property type="protein sequence ID" value="CAG6573696.1"/>
    <property type="molecule type" value="Transcribed_RNA"/>
</dbReference>
<accession>A0A8D8NQB5</accession>
<dbReference type="AlphaFoldDB" id="A0A8D8NQB5"/>
<organism evidence="1">
    <name type="scientific">Culex pipiens</name>
    <name type="common">House mosquito</name>
    <dbReference type="NCBI Taxonomy" id="7175"/>
    <lineage>
        <taxon>Eukaryota</taxon>
        <taxon>Metazoa</taxon>
        <taxon>Ecdysozoa</taxon>
        <taxon>Arthropoda</taxon>
        <taxon>Hexapoda</taxon>
        <taxon>Insecta</taxon>
        <taxon>Pterygota</taxon>
        <taxon>Neoptera</taxon>
        <taxon>Endopterygota</taxon>
        <taxon>Diptera</taxon>
        <taxon>Nematocera</taxon>
        <taxon>Culicoidea</taxon>
        <taxon>Culicidae</taxon>
        <taxon>Culicinae</taxon>
        <taxon>Culicini</taxon>
        <taxon>Culex</taxon>
        <taxon>Culex</taxon>
    </lineage>
</organism>
<dbReference type="Pfam" id="PF06477">
    <property type="entry name" value="DUF1091"/>
    <property type="match status" value="1"/>
</dbReference>
<dbReference type="EMBL" id="HBUE01047170">
    <property type="protein sequence ID" value="CAG6463084.1"/>
    <property type="molecule type" value="Transcribed_RNA"/>
</dbReference>
<dbReference type="InterPro" id="IPR010512">
    <property type="entry name" value="DUF1091"/>
</dbReference>
<dbReference type="EMBL" id="HBUE01290361">
    <property type="protein sequence ID" value="CAG6573697.1"/>
    <property type="molecule type" value="Transcribed_RNA"/>
</dbReference>
<proteinExistence type="predicted"/>
<dbReference type="PANTHER" id="PTHR21112:SF0">
    <property type="entry name" value="CHEMOSENSORY PROTEIN A 29A-RELATED"/>
    <property type="match status" value="1"/>
</dbReference>
<reference evidence="1" key="1">
    <citation type="submission" date="2021-05" db="EMBL/GenBank/DDBJ databases">
        <authorList>
            <person name="Alioto T."/>
            <person name="Alioto T."/>
            <person name="Gomez Garrido J."/>
        </authorList>
    </citation>
    <scope>NUCLEOTIDE SEQUENCE</scope>
</reference>
<protein>
    <submittedName>
        <fullName evidence="1">(northern house mosquito) hypothetical protein</fullName>
    </submittedName>
</protein>
<dbReference type="EMBL" id="HBUE01184666">
    <property type="protein sequence ID" value="CAG6522085.1"/>
    <property type="molecule type" value="Transcribed_RNA"/>
</dbReference>
<dbReference type="EMBL" id="HBUE01184667">
    <property type="protein sequence ID" value="CAG6522086.1"/>
    <property type="molecule type" value="Transcribed_RNA"/>
</dbReference>
<evidence type="ECO:0000313" key="1">
    <source>
        <dbReference type="EMBL" id="CAG6573697.1"/>
    </source>
</evidence>
<name>A0A8D8NQB5_CULPI</name>
<sequence length="220" mass="25151">MSLSIPRAADNMISTIVTQYIATKFIKEALLKITLPVQFRMSYVTITILLTVAAIAPVSSVQTMLDSFSYCNSSGIVECTARVRKVNRTTAALYGKFLLNTELDSSYNAAVEVHHSPLGNSQFNRYPMKIGPIGFCEFLNDFWGDYYDSIVPYMPNIMKPRECPVSARTIPINDWIMDPKMLPKYVPTGLWKVITMLKSERREQFYVMELIFKVYEDGYF</sequence>